<feature type="compositionally biased region" description="Low complexity" evidence="1">
    <location>
        <begin position="80"/>
        <end position="98"/>
    </location>
</feature>
<feature type="compositionally biased region" description="Basic and acidic residues" evidence="1">
    <location>
        <begin position="260"/>
        <end position="271"/>
    </location>
</feature>
<sequence length="271" mass="29868">MSPQKPPFAAISPALTALQAPVKNTEVSPPSVPDTEMMRTSSSVATIPGMPHDDKSPLSLYESMVPLFAHESPPNPSPPSSSSKTPTSSIPAPSTTPTLPHQSPVRPARSRAENSARAILARLPGLEKYYATLSPAERARHLYNKSFNDTSEYLAWMYEHPEDLEGVEKLSEAGERMEIDDRETEGEREEELQQQGRQGRQVVEGGKGKGKGRRGRGEDGDGDVGPRGEWGVGAKEQMCERREGSRVKRLRTRLGRSRRRGEAVRDEVMEE</sequence>
<feature type="region of interest" description="Disordered" evidence="1">
    <location>
        <begin position="171"/>
        <end position="271"/>
    </location>
</feature>
<feature type="region of interest" description="Disordered" evidence="1">
    <location>
        <begin position="1"/>
        <end position="113"/>
    </location>
</feature>
<feature type="compositionally biased region" description="Low complexity" evidence="1">
    <location>
        <begin position="193"/>
        <end position="204"/>
    </location>
</feature>
<protein>
    <submittedName>
        <fullName evidence="2">Uncharacterized protein</fullName>
    </submittedName>
</protein>
<evidence type="ECO:0000256" key="1">
    <source>
        <dbReference type="SAM" id="MobiDB-lite"/>
    </source>
</evidence>
<comment type="caution">
    <text evidence="2">The sequence shown here is derived from an EMBL/GenBank/DDBJ whole genome shotgun (WGS) entry which is preliminary data.</text>
</comment>
<dbReference type="AlphaFoldDB" id="A0A4U0XCE6"/>
<keyword evidence="3" id="KW-1185">Reference proteome</keyword>
<evidence type="ECO:0000313" key="3">
    <source>
        <dbReference type="Proteomes" id="UP000309340"/>
    </source>
</evidence>
<feature type="compositionally biased region" description="Basic residues" evidence="1">
    <location>
        <begin position="247"/>
        <end position="259"/>
    </location>
</feature>
<organism evidence="2 3">
    <name type="scientific">Friedmanniomyces simplex</name>
    <dbReference type="NCBI Taxonomy" id="329884"/>
    <lineage>
        <taxon>Eukaryota</taxon>
        <taxon>Fungi</taxon>
        <taxon>Dikarya</taxon>
        <taxon>Ascomycota</taxon>
        <taxon>Pezizomycotina</taxon>
        <taxon>Dothideomycetes</taxon>
        <taxon>Dothideomycetidae</taxon>
        <taxon>Mycosphaerellales</taxon>
        <taxon>Teratosphaeriaceae</taxon>
        <taxon>Friedmanniomyces</taxon>
    </lineage>
</organism>
<gene>
    <name evidence="2" type="ORF">B0A55_05947</name>
</gene>
<dbReference type="Proteomes" id="UP000309340">
    <property type="component" value="Unassembled WGS sequence"/>
</dbReference>
<accession>A0A4U0XCE6</accession>
<proteinExistence type="predicted"/>
<dbReference type="EMBL" id="NAJQ01000263">
    <property type="protein sequence ID" value="TKA73476.1"/>
    <property type="molecule type" value="Genomic_DNA"/>
</dbReference>
<name>A0A4U0XCE6_9PEZI</name>
<reference evidence="2 3" key="1">
    <citation type="submission" date="2017-03" db="EMBL/GenBank/DDBJ databases">
        <title>Genomes of endolithic fungi from Antarctica.</title>
        <authorList>
            <person name="Coleine C."/>
            <person name="Masonjones S."/>
            <person name="Stajich J.E."/>
        </authorList>
    </citation>
    <scope>NUCLEOTIDE SEQUENCE [LARGE SCALE GENOMIC DNA]</scope>
    <source>
        <strain evidence="2 3">CCFEE 5184</strain>
    </source>
</reference>
<feature type="compositionally biased region" description="Acidic residues" evidence="1">
    <location>
        <begin position="180"/>
        <end position="192"/>
    </location>
</feature>
<feature type="compositionally biased region" description="Basic and acidic residues" evidence="1">
    <location>
        <begin position="237"/>
        <end position="246"/>
    </location>
</feature>
<evidence type="ECO:0000313" key="2">
    <source>
        <dbReference type="EMBL" id="TKA73476.1"/>
    </source>
</evidence>
<dbReference type="OrthoDB" id="3916666at2759"/>